<dbReference type="KEGG" id="vfa:MM35RIKEN_01130"/>
<reference evidence="2" key="1">
    <citation type="submission" date="2020-09" db="EMBL/GenBank/DDBJ databases">
        <title>New species isolated from human feces.</title>
        <authorList>
            <person name="Kitahara M."/>
            <person name="Shigeno Y."/>
            <person name="Shime M."/>
            <person name="Matsumoto Y."/>
            <person name="Nakamura S."/>
            <person name="Motooka D."/>
            <person name="Fukuoka S."/>
            <person name="Nishikawa H."/>
            <person name="Benno Y."/>
        </authorList>
    </citation>
    <scope>NUCLEOTIDE SEQUENCE</scope>
    <source>
        <strain evidence="2">MM35</strain>
    </source>
</reference>
<feature type="domain" description="Cyclic nucleotide-binding" evidence="1">
    <location>
        <begin position="6"/>
        <end position="108"/>
    </location>
</feature>
<dbReference type="Gene3D" id="2.60.120.10">
    <property type="entry name" value="Jelly Rolls"/>
    <property type="match status" value="1"/>
</dbReference>
<dbReference type="Pfam" id="PF00027">
    <property type="entry name" value="cNMP_binding"/>
    <property type="match status" value="1"/>
</dbReference>
<proteinExistence type="predicted"/>
<dbReference type="SUPFAM" id="SSF51206">
    <property type="entry name" value="cAMP-binding domain-like"/>
    <property type="match status" value="1"/>
</dbReference>
<keyword evidence="3" id="KW-1185">Reference proteome</keyword>
<gene>
    <name evidence="2" type="ORF">MM35RIKEN_01130</name>
</gene>
<dbReference type="RefSeq" id="WP_212818377.1">
    <property type="nucleotide sequence ID" value="NZ_AP023415.1"/>
</dbReference>
<evidence type="ECO:0000259" key="1">
    <source>
        <dbReference type="PROSITE" id="PS50042"/>
    </source>
</evidence>
<protein>
    <recommendedName>
        <fullName evidence="1">Cyclic nucleotide-binding domain-containing protein</fullName>
    </recommendedName>
</protein>
<dbReference type="InterPro" id="IPR018490">
    <property type="entry name" value="cNMP-bd_dom_sf"/>
</dbReference>
<dbReference type="InterPro" id="IPR014710">
    <property type="entry name" value="RmlC-like_jellyroll"/>
</dbReference>
<dbReference type="Proteomes" id="UP000681343">
    <property type="component" value="Chromosome"/>
</dbReference>
<organism evidence="2 3">
    <name type="scientific">Vescimonas fastidiosa</name>
    <dbReference type="NCBI Taxonomy" id="2714353"/>
    <lineage>
        <taxon>Bacteria</taxon>
        <taxon>Bacillati</taxon>
        <taxon>Bacillota</taxon>
        <taxon>Clostridia</taxon>
        <taxon>Eubacteriales</taxon>
        <taxon>Oscillospiraceae</taxon>
        <taxon>Vescimonas</taxon>
    </lineage>
</organism>
<dbReference type="PROSITE" id="PS50042">
    <property type="entry name" value="CNMP_BINDING_3"/>
    <property type="match status" value="1"/>
</dbReference>
<accession>A0A810PXM1</accession>
<name>A0A810PXM1_9FIRM</name>
<evidence type="ECO:0000313" key="2">
    <source>
        <dbReference type="EMBL" id="BCK77921.1"/>
    </source>
</evidence>
<dbReference type="CDD" id="cd00038">
    <property type="entry name" value="CAP_ED"/>
    <property type="match status" value="1"/>
</dbReference>
<dbReference type="AlphaFoldDB" id="A0A810PXM1"/>
<evidence type="ECO:0000313" key="3">
    <source>
        <dbReference type="Proteomes" id="UP000681343"/>
    </source>
</evidence>
<dbReference type="EMBL" id="AP023415">
    <property type="protein sequence ID" value="BCK77921.1"/>
    <property type="molecule type" value="Genomic_DNA"/>
</dbReference>
<sequence>MIEGKEKKFKKGQIILKEKSFELAIYDVMLGRVGVYINYGTPEEKLVVEIEAGDFLNVISFLETRPRNTTAVALEPTVVKIINHDNFSIFFQENPAKIMSLLEHMSARMRALQRAYVQACQALEKYADTDKIKEDNHEWYAEHSHTYKFWADMFFGSDAKK</sequence>
<dbReference type="InterPro" id="IPR000595">
    <property type="entry name" value="cNMP-bd_dom"/>
</dbReference>